<evidence type="ECO:0000313" key="1">
    <source>
        <dbReference type="EMBL" id="CUO70505.1"/>
    </source>
</evidence>
<dbReference type="EMBL" id="CYZI01000015">
    <property type="protein sequence ID" value="CUO70505.1"/>
    <property type="molecule type" value="Genomic_DNA"/>
</dbReference>
<reference evidence="2 4" key="2">
    <citation type="submission" date="2018-08" db="EMBL/GenBank/DDBJ databases">
        <title>A genome reference for cultivated species of the human gut microbiota.</title>
        <authorList>
            <person name="Zou Y."/>
            <person name="Xue W."/>
            <person name="Luo G."/>
        </authorList>
    </citation>
    <scope>NUCLEOTIDE SEQUENCE [LARGE SCALE GENOMIC DNA]</scope>
    <source>
        <strain evidence="2 4">AF18-14</strain>
    </source>
</reference>
<gene>
    <name evidence="2" type="ORF">DWX04_01400</name>
    <name evidence="1" type="ORF">ERS852457_02571</name>
</gene>
<proteinExistence type="predicted"/>
<sequence>MVIQNPYSEIPHKVFNRTFLQEVSASIKFVETPLLNNKEAITHFLKSNFGIIEYFPGTLTVGGITLSAETAVERYNFSTTSASLTLDASIYRCYKVTLAPKMKRLVEFLKALGIEKIEALTISKKNLFKATSPNAYSSWRFALHESFKDESLRELAANSSVSDKPFKITIEGAGKFDGGEVRVPFLVEVVDKDNFYFQMDLIGTVYDIDTKDIIANADVLNHIIFSAFCNMVSDKTINLLQQ</sequence>
<dbReference type="EMBL" id="QRXI01000002">
    <property type="protein sequence ID" value="RGT97725.1"/>
    <property type="molecule type" value="Genomic_DNA"/>
</dbReference>
<dbReference type="Proteomes" id="UP000095333">
    <property type="component" value="Unassembled WGS sequence"/>
</dbReference>
<dbReference type="GeneID" id="5302683"/>
<dbReference type="Proteomes" id="UP000283833">
    <property type="component" value="Unassembled WGS sequence"/>
</dbReference>
<dbReference type="AlphaFoldDB" id="A0A174HCA2"/>
<evidence type="ECO:0000313" key="2">
    <source>
        <dbReference type="EMBL" id="RGT97725.1"/>
    </source>
</evidence>
<reference evidence="1 3" key="1">
    <citation type="submission" date="2015-09" db="EMBL/GenBank/DDBJ databases">
        <authorList>
            <consortium name="Pathogen Informatics"/>
        </authorList>
    </citation>
    <scope>NUCLEOTIDE SEQUENCE [LARGE SCALE GENOMIC DNA]</scope>
    <source>
        <strain evidence="1 3">2789STDY5834842</strain>
    </source>
</reference>
<evidence type="ECO:0000313" key="4">
    <source>
        <dbReference type="Proteomes" id="UP000283833"/>
    </source>
</evidence>
<evidence type="ECO:0000313" key="3">
    <source>
        <dbReference type="Proteomes" id="UP000095333"/>
    </source>
</evidence>
<accession>A0A174HCA2</accession>
<name>A0A174HCA2_PHOVU</name>
<evidence type="ECO:0008006" key="5">
    <source>
        <dbReference type="Google" id="ProtNLM"/>
    </source>
</evidence>
<organism evidence="1 3">
    <name type="scientific">Phocaeicola vulgatus</name>
    <name type="common">Bacteroides vulgatus</name>
    <dbReference type="NCBI Taxonomy" id="821"/>
    <lineage>
        <taxon>Bacteria</taxon>
        <taxon>Pseudomonadati</taxon>
        <taxon>Bacteroidota</taxon>
        <taxon>Bacteroidia</taxon>
        <taxon>Bacteroidales</taxon>
        <taxon>Bacteroidaceae</taxon>
        <taxon>Phocaeicola</taxon>
    </lineage>
</organism>
<dbReference type="RefSeq" id="WP_011965282.1">
    <property type="nucleotide sequence ID" value="NZ_CBCRWF010000069.1"/>
</dbReference>
<protein>
    <recommendedName>
        <fullName evidence="5">TIGR04255 family protein</fullName>
    </recommendedName>
</protein>